<dbReference type="SMART" id="SM01068">
    <property type="entry name" value="CBM_X"/>
    <property type="match status" value="2"/>
</dbReference>
<feature type="domain" description="Glycoamylase-like" evidence="5">
    <location>
        <begin position="1362"/>
        <end position="1571"/>
    </location>
</feature>
<feature type="domain" description="Glycosyl hydrolase 94 catalytic" evidence="6">
    <location>
        <begin position="2401"/>
        <end position="2825"/>
    </location>
</feature>
<reference evidence="7" key="1">
    <citation type="submission" date="2017-02" db="EMBL/GenBank/DDBJ databases">
        <title>Delving into the versatile metabolic prowess of the omnipresent phylum Bacteroidetes.</title>
        <authorList>
            <person name="Nobu M.K."/>
            <person name="Mei R."/>
            <person name="Narihiro T."/>
            <person name="Kuroda K."/>
            <person name="Liu W.-T."/>
        </authorList>
    </citation>
    <scope>NUCLEOTIDE SEQUENCE</scope>
    <source>
        <strain evidence="7">ADurb.Bin276</strain>
    </source>
</reference>
<dbReference type="Pfam" id="PF06165">
    <property type="entry name" value="GH94_b-supersand"/>
    <property type="match status" value="2"/>
</dbReference>
<proteinExistence type="predicted"/>
<dbReference type="InterPro" id="IPR012341">
    <property type="entry name" value="6hp_glycosidase-like_sf"/>
</dbReference>
<evidence type="ECO:0000256" key="2">
    <source>
        <dbReference type="ARBA" id="ARBA00022679"/>
    </source>
</evidence>
<feature type="transmembrane region" description="Helical" evidence="3">
    <location>
        <begin position="833"/>
        <end position="850"/>
    </location>
</feature>
<organism evidence="7">
    <name type="scientific">Candidatus Atribacter allofermentans</name>
    <dbReference type="NCBI Taxonomy" id="1852833"/>
    <lineage>
        <taxon>Bacteria</taxon>
        <taxon>Pseudomonadati</taxon>
        <taxon>Atribacterota</taxon>
        <taxon>Atribacteria</taxon>
        <taxon>Atribacterales</taxon>
        <taxon>Atribacteraceae</taxon>
        <taxon>Atribacter</taxon>
    </lineage>
</organism>
<dbReference type="GO" id="GO:0030246">
    <property type="term" value="F:carbohydrate binding"/>
    <property type="evidence" value="ECO:0007669"/>
    <property type="project" value="InterPro"/>
</dbReference>
<dbReference type="InterPro" id="IPR008928">
    <property type="entry name" value="6-hairpin_glycosidase_sf"/>
</dbReference>
<evidence type="ECO:0000259" key="6">
    <source>
        <dbReference type="Pfam" id="PF17167"/>
    </source>
</evidence>
<dbReference type="InterPro" id="IPR010383">
    <property type="entry name" value="Glyco_hydrolase_94_b-supersand"/>
</dbReference>
<feature type="transmembrane region" description="Helical" evidence="3">
    <location>
        <begin position="958"/>
        <end position="975"/>
    </location>
</feature>
<accession>A0A1V5SK11</accession>
<evidence type="ECO:0000256" key="1">
    <source>
        <dbReference type="ARBA" id="ARBA00022676"/>
    </source>
</evidence>
<dbReference type="GO" id="GO:0016757">
    <property type="term" value="F:glycosyltransferase activity"/>
    <property type="evidence" value="ECO:0007669"/>
    <property type="project" value="UniProtKB-KW"/>
</dbReference>
<dbReference type="PANTHER" id="PTHR37469:SF2">
    <property type="entry name" value="CELLOBIONIC ACID PHOSPHORYLASE"/>
    <property type="match status" value="1"/>
</dbReference>
<dbReference type="InterPro" id="IPR052047">
    <property type="entry name" value="GH94_Enzymes"/>
</dbReference>
<dbReference type="InterPro" id="IPR033432">
    <property type="entry name" value="GH94_catalytic"/>
</dbReference>
<gene>
    <name evidence="7" type="primary">chbP_2</name>
    <name evidence="7" type="ORF">BWY41_02036</name>
</gene>
<evidence type="ECO:0000259" key="5">
    <source>
        <dbReference type="Pfam" id="PF10091"/>
    </source>
</evidence>
<keyword evidence="1 7" id="KW-0328">Glycosyltransferase</keyword>
<dbReference type="Gene3D" id="2.60.420.10">
    <property type="entry name" value="Maltose phosphorylase, domain 3"/>
    <property type="match status" value="1"/>
</dbReference>
<feature type="domain" description="Glycosyl hydrolase 94 supersandwich" evidence="4">
    <location>
        <begin position="1612"/>
        <end position="1891"/>
    </location>
</feature>
<feature type="transmembrane region" description="Helical" evidence="3">
    <location>
        <begin position="856"/>
        <end position="877"/>
    </location>
</feature>
<evidence type="ECO:0000259" key="4">
    <source>
        <dbReference type="Pfam" id="PF06165"/>
    </source>
</evidence>
<dbReference type="PANTHER" id="PTHR37469">
    <property type="entry name" value="CELLOBIONIC ACID PHOSPHORYLASE-RELATED"/>
    <property type="match status" value="1"/>
</dbReference>
<dbReference type="Gene3D" id="2.70.98.40">
    <property type="entry name" value="Glycoside hydrolase, family 65, N-terminal domain"/>
    <property type="match status" value="2"/>
</dbReference>
<sequence>MKMGNKTRRSSFRHRKDRFLDKRLIRKTSGEEVPLRSELLSSDQMKQHGKRLAASHIISPERIPDQHLKRLAENERVLIETYSLLLTAVKRNPRIAPAEEWFLDNFYLIEEQIRTAKRYLPKKYSRELPCLLSGPSAGLPRVYDIALEVILHGDGRVDMENLVSFVTSYQTLVDLNLGELWAIPIMLRLTLIENLRRIAARISARRINLDLANYWADRMMEIAEKDPKNLILVIADMARSNPPMEGSFVAELTHRLQGQSPALALPLSWVEQRLTESGLTTELLVRSENQQQAADQVSLSNSIGSLRFLGAMDWREFVETASIVDRVLREDPSGVYGKMDFSTRDHYRHVVEKIAKSSHCSESEVARKALQLAQKGTSGKDKDDRTAHVGYYLIDKGLTQLERIMGVHLSLPLVFGRIIRRFSLFFYLGTIVLMTGIFTWSLLNITPANMLTGWLLSLVGVLSLLGTSQLGVVLTNWLVSLLVKPDSLPRMDFSKGIPPESCTLVVIPSMLASTRHIEDLIEALEVRYLANLDQNLHFCLLTDFLDAKEETMPDDKVLLQVARLGIETLIEKYRDTKGGQFFLLHRPRQWNPNEKVWMGYERKRGKLIELNSFLRGGAKDRFSLIIGNAEILQKIKYVITLDTDTQLPRDSARQCVGAIAHPLNCAQYNEERRCITGGYGVLQPRVDLSLPGSNRSWYARFCSGEPGIDPYTRVVSDIYQDLFGEGSFIGKGIYNVDVFNQVLDGRFPENRILSHDLLEGCYARAGLLSDVQLYEEYPSRYSSDVSRRHRWVRGDWQIASWLLPHVPSFSNQREKNPLSRLSKWKIFDNLRRSLIPTTLMLLFLLGWMVLSPPWFWSLAIIGILLIPSLISLVFEIFRKPKDVLFLQHLISTFHLNVKRFIQAAFTLIFLPYEAFFNLDAILRTAWRLLVTHQKLLEWNPSSNLHFNASSLVTHYREMWVAPVSAFAIVTYLVFYKPAMLLVAGPMLTVWFVSPIIAWWISRPLIPRPHQFTAKQTIFLRKLSRKTWAYFENCVSIENHWLPPDNYQEHLTEAVAHRTSPTNIGLALLANLAAYDFGYLQTGQLIGRIESTFGTMESLERYRGHFYNWYDTLSLQPLPPLYISTVDSGNLAGHLLTLHSGLLNLPDHKILSTQWLDGLNDTFNVLMDIGGELVSYQFEEFKENLASASYLSAMTLTSAWHCIDRLAESATKATDRLEIDSENEVMWWANALIRQCRNLLDELTYFAPWILLSSEFKRISNISGLNEIPTLRELACFPAKYSKAIKNQFVSANTLEERKWLEEIQRLILESSKRAKARINSIDRLVRQSSGLAQMEYEFLFDKDRHLLAIGYNVSEHRRESSFYDLLASEARLGYFVAIAQGQLSQESWFALGRLLANTGGEPVLVSWSGSMFEYLMPLLVMPTYENTLLDRSYRGAVERQIQYGKKRGVPWGISESCYNAIDARLNYQYRAFGVPGLGFKRGLVDDLVIAPYASILALMVAPEEACLNLERLATKGYLGKFGFYEAIDYTSSRQHPGQSSTVVRSFMAHHLGMSILSLSNALLDRPMQKRFELNPMFQATMLLLQERVPKTSAVYSHTIEQSDLLITPSSMETPVRVFDSPDTPFPEVQLLSNGRYQVMVTNSGGGYSRWNDITVTRWREDVTRDNWGTFCYIRDVASGDFWSATFQPTLKRAKNYEVIFSDARAEFRCLNRTFETHTEITVSPEDDIELRRIRITNHSGMRKSIDVTSYAEVVLTSTAADEIHPVFSNLFVQTEINRPQRAILCTRRPRSTDENPPWMFHLMTVHGAEVGEISFETDRMRFIGRGNTIVNPVAMRDLSALSNSQGSVIDPVVAIRHGILLDAGESVMVYIISGVSETRDEVLRLVEKYQDQSLADRAFDLALTHSQVVLRQINATESDAQIYGHLASSIIYANPSLRADPSILSKNQRGQSGLWGYSISGDLPIVLIRIGDPAHIELVRQLLQAHAYWRLKGLVVDLVIWNEEHSGYRQLLHDQILDLIASGLEANLIDRPGGIFVRNTDQISSEDRILFQAVARVIITDNRGTLAEQINRYRFAESIVPPFSRVKRPTVKSSPSVELPHRDLIFFNGFGGFTPDGREYIITTKHKQLTPAPWVNVLSNPTFGTVISESGSSYTWSENAHEFRLSPWYNDPVVDASGEAWYIRDEESGRFWSPTPLPRQGTRPYISRHGFGYSVFEHIERGIYSEMWIYVALNAPIKFTVLKIRNKSGRNRRLSATGFVEWVLGDLKPKTTMHLITEVDPNSGALFARNPYHTEFADRVAFFSVDDSSRTFTCDRNEFLGRNGTYQNPAAMNRSRLSGKVGASLDPCAAIQVTFDLEDGQEREFVFTLGVGQDANDASRLVHRFQESDAARGELESVWQYWNHTLGAIHVETPDLALNTLTNGWLLYQTIACRLWARTGYYQSGGAFGFRDQLQDVMALIHAEPGLVREHLLRCAARQFQEGDVQHWWHPPSGRGVRTHCSDDYLWLPLVTSRYVLNTGDIGVLNESLPFIEGRPVKVEEDSYYDLPERSEQAASLYEHCVRAILRGLSFGEHGLPLIGSGDWNDGMNLVGIQGKGESIWLGFFLYNVLTQFAEVARRQNDISFAELCKSEAIRVRLNIEKHGWDGQWYRRAFFDDGTVLGSSDSPECQIDSIAQSWSILSGAGDIERSKTAMESVNQHLVHRDQALIQLLNPPFDKSNLNPGYIKGYVPGVRENGGQYTHGAIWVVMAFAAMGDQQKTWELFSIINPINHGKTKDEINIYKVEPYVVAADVYALPPHAGRGGWSWYTGSAGWMYQLIVESILGLRLDVDKLRFTPCFPVDWKQFIVHYRYRETVYHITFICSSGETRVIVDGIEQPDQFVQLIDDHQEHSVEVIVPGSKINFVAGDEPN</sequence>
<dbReference type="Pfam" id="PF17167">
    <property type="entry name" value="Glyco_hydro_94"/>
    <property type="match status" value="1"/>
</dbReference>
<feature type="transmembrane region" description="Helical" evidence="3">
    <location>
        <begin position="424"/>
        <end position="443"/>
    </location>
</feature>
<keyword evidence="3" id="KW-0472">Membrane</keyword>
<dbReference type="Gene3D" id="1.50.10.10">
    <property type="match status" value="1"/>
</dbReference>
<evidence type="ECO:0000256" key="3">
    <source>
        <dbReference type="SAM" id="Phobius"/>
    </source>
</evidence>
<dbReference type="InterPro" id="IPR011013">
    <property type="entry name" value="Gal_mutarotase_sf_dom"/>
</dbReference>
<dbReference type="EMBL" id="MWBQ01000208">
    <property type="protein sequence ID" value="OQA54521.1"/>
    <property type="molecule type" value="Genomic_DNA"/>
</dbReference>
<dbReference type="InterPro" id="IPR019282">
    <property type="entry name" value="Glycoamylase-like_cons_dom"/>
</dbReference>
<dbReference type="Gene3D" id="1.50.10.140">
    <property type="match status" value="2"/>
</dbReference>
<dbReference type="Proteomes" id="UP000485569">
    <property type="component" value="Unassembled WGS sequence"/>
</dbReference>
<keyword evidence="2 7" id="KW-0808">Transferase</keyword>
<evidence type="ECO:0000313" key="7">
    <source>
        <dbReference type="EMBL" id="OQA54521.1"/>
    </source>
</evidence>
<dbReference type="InterPro" id="IPR037018">
    <property type="entry name" value="GH65_N"/>
</dbReference>
<name>A0A1V5SK11_9BACT</name>
<dbReference type="Pfam" id="PF10091">
    <property type="entry name" value="Glycoamylase"/>
    <property type="match status" value="1"/>
</dbReference>
<protein>
    <submittedName>
        <fullName evidence="7">N,N'-diacetylchitobiose phosphorylase</fullName>
        <ecNumber evidence="7">2.4.1.280</ecNumber>
    </submittedName>
</protein>
<dbReference type="GO" id="GO:0005975">
    <property type="term" value="P:carbohydrate metabolic process"/>
    <property type="evidence" value="ECO:0007669"/>
    <property type="project" value="InterPro"/>
</dbReference>
<dbReference type="InterPro" id="IPR037820">
    <property type="entry name" value="GH94N_NdvB"/>
</dbReference>
<keyword evidence="3" id="KW-0812">Transmembrane</keyword>
<dbReference type="CDD" id="cd11756">
    <property type="entry name" value="GH94N_ChvB_NdvB_1_like"/>
    <property type="match status" value="1"/>
</dbReference>
<dbReference type="SUPFAM" id="SSF48208">
    <property type="entry name" value="Six-hairpin glycosidases"/>
    <property type="match status" value="1"/>
</dbReference>
<comment type="caution">
    <text evidence="7">The sequence shown here is derived from an EMBL/GenBank/DDBJ whole genome shotgun (WGS) entry which is preliminary data.</text>
</comment>
<keyword evidence="3" id="KW-1133">Transmembrane helix</keyword>
<feature type="transmembrane region" description="Helical" evidence="3">
    <location>
        <begin position="455"/>
        <end position="483"/>
    </location>
</feature>
<feature type="domain" description="Glycosyl hydrolase 94 supersandwich" evidence="4">
    <location>
        <begin position="2118"/>
        <end position="2387"/>
    </location>
</feature>
<dbReference type="InterPro" id="IPR037824">
    <property type="entry name" value="GH94N_2_NdvB"/>
</dbReference>
<dbReference type="EC" id="2.4.1.280" evidence="7"/>
<feature type="transmembrane region" description="Helical" evidence="3">
    <location>
        <begin position="980"/>
        <end position="1000"/>
    </location>
</feature>
<feature type="transmembrane region" description="Helical" evidence="3">
    <location>
        <begin position="897"/>
        <end position="916"/>
    </location>
</feature>
<dbReference type="CDD" id="cd11753">
    <property type="entry name" value="GH94N_ChvB_NdvB_2_like"/>
    <property type="match status" value="1"/>
</dbReference>
<dbReference type="SUPFAM" id="SSF74650">
    <property type="entry name" value="Galactose mutarotase-like"/>
    <property type="match status" value="2"/>
</dbReference>